<protein>
    <submittedName>
        <fullName evidence="3">SPW repeat-containing protein</fullName>
    </submittedName>
</protein>
<feature type="transmembrane region" description="Helical" evidence="1">
    <location>
        <begin position="30"/>
        <end position="51"/>
    </location>
</feature>
<organism evidence="3 4">
    <name type="scientific">Sinosporangium album</name>
    <dbReference type="NCBI Taxonomy" id="504805"/>
    <lineage>
        <taxon>Bacteria</taxon>
        <taxon>Bacillati</taxon>
        <taxon>Actinomycetota</taxon>
        <taxon>Actinomycetes</taxon>
        <taxon>Streptosporangiales</taxon>
        <taxon>Streptosporangiaceae</taxon>
        <taxon>Sinosporangium</taxon>
    </lineage>
</organism>
<accession>A0A1G8B6X4</accession>
<dbReference type="Proteomes" id="UP000198923">
    <property type="component" value="Unassembled WGS sequence"/>
</dbReference>
<keyword evidence="4" id="KW-1185">Reference proteome</keyword>
<dbReference type="InterPro" id="IPR005530">
    <property type="entry name" value="SPW"/>
</dbReference>
<evidence type="ECO:0000256" key="1">
    <source>
        <dbReference type="SAM" id="Phobius"/>
    </source>
</evidence>
<keyword evidence="1" id="KW-1133">Transmembrane helix</keyword>
<dbReference type="Pfam" id="PF03779">
    <property type="entry name" value="SPW"/>
    <property type="match status" value="1"/>
</dbReference>
<evidence type="ECO:0000313" key="3">
    <source>
        <dbReference type="EMBL" id="SDH28928.1"/>
    </source>
</evidence>
<reference evidence="3 4" key="1">
    <citation type="submission" date="2016-10" db="EMBL/GenBank/DDBJ databases">
        <authorList>
            <person name="de Groot N.N."/>
        </authorList>
    </citation>
    <scope>NUCLEOTIDE SEQUENCE [LARGE SCALE GENOMIC DNA]</scope>
    <source>
        <strain evidence="3 4">CPCC 201354</strain>
    </source>
</reference>
<sequence length="143" mass="14847">MAGQAMSTHPDIAELRAKYELAGEAPTAKVVAGLIFLTGLYIAASPWIVGFNGFTTLAVNNLIVGIALALLGFGFVSAYGRTHGVAWVVPIIGLWTIVAPWVVHPHVAPGSMIWSNVASGIVALALGLGAVFLGRKVETARKG</sequence>
<dbReference type="RefSeq" id="WP_218125884.1">
    <property type="nucleotide sequence ID" value="NZ_FNCN01000013.1"/>
</dbReference>
<feature type="transmembrane region" description="Helical" evidence="1">
    <location>
        <begin position="113"/>
        <end position="133"/>
    </location>
</feature>
<feature type="domain" description="SPW repeat-containing integral membrane" evidence="2">
    <location>
        <begin position="32"/>
        <end position="128"/>
    </location>
</feature>
<feature type="transmembrane region" description="Helical" evidence="1">
    <location>
        <begin position="57"/>
        <end position="78"/>
    </location>
</feature>
<name>A0A1G8B6X4_9ACTN</name>
<dbReference type="AlphaFoldDB" id="A0A1G8B6X4"/>
<dbReference type="EMBL" id="FNCN01000013">
    <property type="protein sequence ID" value="SDH28928.1"/>
    <property type="molecule type" value="Genomic_DNA"/>
</dbReference>
<keyword evidence="1" id="KW-0472">Membrane</keyword>
<gene>
    <name evidence="3" type="ORF">SAMN05421505_113175</name>
</gene>
<evidence type="ECO:0000313" key="4">
    <source>
        <dbReference type="Proteomes" id="UP000198923"/>
    </source>
</evidence>
<keyword evidence="1" id="KW-0812">Transmembrane</keyword>
<evidence type="ECO:0000259" key="2">
    <source>
        <dbReference type="Pfam" id="PF03779"/>
    </source>
</evidence>
<feature type="transmembrane region" description="Helical" evidence="1">
    <location>
        <begin position="85"/>
        <end position="107"/>
    </location>
</feature>
<proteinExistence type="predicted"/>